<dbReference type="Pfam" id="PF01431">
    <property type="entry name" value="Peptidase_M13"/>
    <property type="match status" value="1"/>
</dbReference>
<comment type="cofactor">
    <cofactor evidence="1">
        <name>Zn(2+)</name>
        <dbReference type="ChEBI" id="CHEBI:29105"/>
    </cofactor>
</comment>
<evidence type="ECO:0000256" key="7">
    <source>
        <dbReference type="ARBA" id="ARBA00023049"/>
    </source>
</evidence>
<dbReference type="Proteomes" id="UP000663879">
    <property type="component" value="Unassembled WGS sequence"/>
</dbReference>
<dbReference type="AlphaFoldDB" id="A0A813XQL6"/>
<feature type="domain" description="Peptidase M13 N-terminal" evidence="10">
    <location>
        <begin position="137"/>
        <end position="538"/>
    </location>
</feature>
<dbReference type="CDD" id="cd08662">
    <property type="entry name" value="M13"/>
    <property type="match status" value="1"/>
</dbReference>
<evidence type="ECO:0008006" key="13">
    <source>
        <dbReference type="Google" id="ProtNLM"/>
    </source>
</evidence>
<reference evidence="11" key="1">
    <citation type="submission" date="2021-02" db="EMBL/GenBank/DDBJ databases">
        <authorList>
            <person name="Nowell W R."/>
        </authorList>
    </citation>
    <scope>NUCLEOTIDE SEQUENCE</scope>
    <source>
        <strain evidence="11">Ploen Becks lab</strain>
    </source>
</reference>
<organism evidence="11 12">
    <name type="scientific">Brachionus calyciflorus</name>
    <dbReference type="NCBI Taxonomy" id="104777"/>
    <lineage>
        <taxon>Eukaryota</taxon>
        <taxon>Metazoa</taxon>
        <taxon>Spiralia</taxon>
        <taxon>Gnathifera</taxon>
        <taxon>Rotifera</taxon>
        <taxon>Eurotatoria</taxon>
        <taxon>Monogononta</taxon>
        <taxon>Pseudotrocha</taxon>
        <taxon>Ploima</taxon>
        <taxon>Brachionidae</taxon>
        <taxon>Brachionus</taxon>
    </lineage>
</organism>
<evidence type="ECO:0000313" key="11">
    <source>
        <dbReference type="EMBL" id="CAF0870341.1"/>
    </source>
</evidence>
<dbReference type="InterPro" id="IPR042089">
    <property type="entry name" value="Peptidase_M13_dom_2"/>
</dbReference>
<evidence type="ECO:0000256" key="1">
    <source>
        <dbReference type="ARBA" id="ARBA00001947"/>
    </source>
</evidence>
<evidence type="ECO:0000259" key="9">
    <source>
        <dbReference type="Pfam" id="PF01431"/>
    </source>
</evidence>
<keyword evidence="7" id="KW-0482">Metalloprotease</keyword>
<evidence type="ECO:0000313" key="12">
    <source>
        <dbReference type="Proteomes" id="UP000663879"/>
    </source>
</evidence>
<accession>A0A813XQL6</accession>
<dbReference type="InterPro" id="IPR018497">
    <property type="entry name" value="Peptidase_M13_C"/>
</dbReference>
<keyword evidence="3" id="KW-0645">Protease</keyword>
<dbReference type="Gene3D" id="3.40.390.10">
    <property type="entry name" value="Collagenase (Catalytic Domain)"/>
    <property type="match status" value="1"/>
</dbReference>
<dbReference type="InterPro" id="IPR024079">
    <property type="entry name" value="MetalloPept_cat_dom_sf"/>
</dbReference>
<dbReference type="EMBL" id="CAJNOC010001506">
    <property type="protein sequence ID" value="CAF0870341.1"/>
    <property type="molecule type" value="Genomic_DNA"/>
</dbReference>
<gene>
    <name evidence="11" type="ORF">OXX778_LOCUS9899</name>
</gene>
<evidence type="ECO:0000256" key="3">
    <source>
        <dbReference type="ARBA" id="ARBA00022670"/>
    </source>
</evidence>
<keyword evidence="8" id="KW-0472">Membrane</keyword>
<dbReference type="PANTHER" id="PTHR11733:SF167">
    <property type="entry name" value="FI17812P1-RELATED"/>
    <property type="match status" value="1"/>
</dbReference>
<proteinExistence type="inferred from homology"/>
<comment type="caution">
    <text evidence="11">The sequence shown here is derived from an EMBL/GenBank/DDBJ whole genome shotgun (WGS) entry which is preliminary data.</text>
</comment>
<keyword evidence="5" id="KW-0378">Hydrolase</keyword>
<dbReference type="GO" id="GO:0004222">
    <property type="term" value="F:metalloendopeptidase activity"/>
    <property type="evidence" value="ECO:0007669"/>
    <property type="project" value="InterPro"/>
</dbReference>
<dbReference type="Gene3D" id="1.10.1380.10">
    <property type="entry name" value="Neutral endopeptidase , domain2"/>
    <property type="match status" value="1"/>
</dbReference>
<evidence type="ECO:0000256" key="4">
    <source>
        <dbReference type="ARBA" id="ARBA00022723"/>
    </source>
</evidence>
<dbReference type="GO" id="GO:0046872">
    <property type="term" value="F:metal ion binding"/>
    <property type="evidence" value="ECO:0007669"/>
    <property type="project" value="UniProtKB-KW"/>
</dbReference>
<evidence type="ECO:0000256" key="8">
    <source>
        <dbReference type="SAM" id="Phobius"/>
    </source>
</evidence>
<dbReference type="InterPro" id="IPR000718">
    <property type="entry name" value="Peptidase_M13"/>
</dbReference>
<protein>
    <recommendedName>
        <fullName evidence="13">Endothelin-converting enzyme 1</fullName>
    </recommendedName>
</protein>
<dbReference type="GO" id="GO:0005886">
    <property type="term" value="C:plasma membrane"/>
    <property type="evidence" value="ECO:0007669"/>
    <property type="project" value="TreeGrafter"/>
</dbReference>
<keyword evidence="8" id="KW-1133">Transmembrane helix</keyword>
<dbReference type="GO" id="GO:0016485">
    <property type="term" value="P:protein processing"/>
    <property type="evidence" value="ECO:0007669"/>
    <property type="project" value="TreeGrafter"/>
</dbReference>
<keyword evidence="6" id="KW-0862">Zinc</keyword>
<evidence type="ECO:0000256" key="5">
    <source>
        <dbReference type="ARBA" id="ARBA00022801"/>
    </source>
</evidence>
<feature type="domain" description="Peptidase M13 C-terminal" evidence="9">
    <location>
        <begin position="597"/>
        <end position="801"/>
    </location>
</feature>
<dbReference type="PRINTS" id="PR00786">
    <property type="entry name" value="NEPRILYSIN"/>
</dbReference>
<dbReference type="InterPro" id="IPR008753">
    <property type="entry name" value="Peptidase_M13_N"/>
</dbReference>
<dbReference type="Pfam" id="PF05649">
    <property type="entry name" value="Peptidase_M13_N"/>
    <property type="match status" value="1"/>
</dbReference>
<evidence type="ECO:0000259" key="10">
    <source>
        <dbReference type="Pfam" id="PF05649"/>
    </source>
</evidence>
<dbReference type="PROSITE" id="PS51885">
    <property type="entry name" value="NEPRILYSIN"/>
    <property type="match status" value="1"/>
</dbReference>
<evidence type="ECO:0000256" key="2">
    <source>
        <dbReference type="ARBA" id="ARBA00007357"/>
    </source>
</evidence>
<sequence>MESDVRYSVLREKTSELNLNSKIMEASNNNNNSPDIELRNKNNSDGDLDDLVLQTLPSVDYSSVTMSTGKYSLRTRYIFEKILLFTILILLFSIFLLVFLSLNYKQNLDKANNFCNTDRCLIVSASMYKSLNTHVDPCDNFYEYACGGWIKKNLIPTGFPRWGTLNIVTYENNLLVKEQLESNMTLNDDEITDAEKKAKNFYLSCMDKNGIIEKLGAQPLMNILNKLMYKDRDNGLVINESFIGLLEMVQRDYGLNSLFEYNVLDDDKNSSFSNIEIIQGSLGLDRSFYINNSTEKNSKIIDIYKKSLVNVLNLLFGNLNNTNQLVEKLFEFETRLANIMLPSEKLSNVENAYTRVQMNDLNNKYSTFFNWTNFLNSVLRKYGSKEVIYEHDEIIVMGLEYFSSLNDLIKEYQSNEEQERTLKLSIIIQLIRFSLPLLSKEYRTQFTALGEALTGSNSAERWQTCLEHTDTIFGLGFALTRIFLRVSPGNSKVEAQKMIKSIKQSFIENFPSIPWMDEETRRLAEEKVNHVDDLIGYPDFVENDELLNKRYHDLYINETDYFGNEIRLVRFAIKFEMASYRSRVNRAEWEMTSTAVNAYYSPTRNQIVFPSGILKDPFFHPENPMSVNYGSIGSIMGHELTHGFDNSGREYDKNGMMHQWWNNKTIEDFKEASKCMVDQYSKFKVTDEDFLNGNQTLGENIADNGGLRSAYYAYEKWIKEHGEEKPLPLLKLSHRQIFFVSFAQTWCSKATSDSLHLSVSVDQHSPPRFRVLGSISNSYEFTEAFKCPSKTNMNPDKKCKLW</sequence>
<feature type="transmembrane region" description="Helical" evidence="8">
    <location>
        <begin position="82"/>
        <end position="102"/>
    </location>
</feature>
<name>A0A813XQL6_9BILA</name>
<dbReference type="OrthoDB" id="6475849at2759"/>
<keyword evidence="12" id="KW-1185">Reference proteome</keyword>
<comment type="similarity">
    <text evidence="2">Belongs to the peptidase M13 family.</text>
</comment>
<keyword evidence="4" id="KW-0479">Metal-binding</keyword>
<dbReference type="SUPFAM" id="SSF55486">
    <property type="entry name" value="Metalloproteases ('zincins'), catalytic domain"/>
    <property type="match status" value="1"/>
</dbReference>
<dbReference type="PANTHER" id="PTHR11733">
    <property type="entry name" value="ZINC METALLOPROTEASE FAMILY M13 NEPRILYSIN-RELATED"/>
    <property type="match status" value="1"/>
</dbReference>
<evidence type="ECO:0000256" key="6">
    <source>
        <dbReference type="ARBA" id="ARBA00022833"/>
    </source>
</evidence>
<keyword evidence="8" id="KW-0812">Transmembrane</keyword>